<dbReference type="AlphaFoldDB" id="A0A7M2X2J1"/>
<evidence type="ECO:0000313" key="1">
    <source>
        <dbReference type="EMBL" id="QOV91894.1"/>
    </source>
</evidence>
<keyword evidence="2" id="KW-1185">Reference proteome</keyword>
<proteinExistence type="predicted"/>
<gene>
    <name evidence="1" type="ORF">IPV69_11285</name>
</gene>
<organism evidence="1 2">
    <name type="scientific">Humisphaera borealis</name>
    <dbReference type="NCBI Taxonomy" id="2807512"/>
    <lineage>
        <taxon>Bacteria</taxon>
        <taxon>Pseudomonadati</taxon>
        <taxon>Planctomycetota</taxon>
        <taxon>Phycisphaerae</taxon>
        <taxon>Tepidisphaerales</taxon>
        <taxon>Tepidisphaeraceae</taxon>
        <taxon>Humisphaera</taxon>
    </lineage>
</organism>
<name>A0A7M2X2J1_9BACT</name>
<dbReference type="RefSeq" id="WP_206295212.1">
    <property type="nucleotide sequence ID" value="NZ_CP063458.1"/>
</dbReference>
<reference evidence="1 2" key="1">
    <citation type="submission" date="2020-10" db="EMBL/GenBank/DDBJ databases">
        <title>Wide distribution of Phycisphaera-like planctomycetes from WD2101 soil group in peatlands and genome analysis of the first cultivated representative.</title>
        <authorList>
            <person name="Dedysh S.N."/>
            <person name="Beletsky A.V."/>
            <person name="Ivanova A."/>
            <person name="Kulichevskaya I.S."/>
            <person name="Suzina N.E."/>
            <person name="Philippov D.A."/>
            <person name="Rakitin A.L."/>
            <person name="Mardanov A.V."/>
            <person name="Ravin N.V."/>
        </authorList>
    </citation>
    <scope>NUCLEOTIDE SEQUENCE [LARGE SCALE GENOMIC DNA]</scope>
    <source>
        <strain evidence="1 2">M1803</strain>
    </source>
</reference>
<evidence type="ECO:0000313" key="2">
    <source>
        <dbReference type="Proteomes" id="UP000593765"/>
    </source>
</evidence>
<dbReference type="KEGG" id="hbs:IPV69_11285"/>
<accession>A0A7M2X2J1</accession>
<dbReference type="EMBL" id="CP063458">
    <property type="protein sequence ID" value="QOV91894.1"/>
    <property type="molecule type" value="Genomic_DNA"/>
</dbReference>
<sequence>MIRSFDGALLIRNGLCHALPGDASEPVVFPVDRLITMDGTRPQPPYAAGSGVLFGRVVYEADDTAVQPPSWDAITTRIVVAGRSKSGAAAR</sequence>
<protein>
    <submittedName>
        <fullName evidence="1">Uncharacterized protein</fullName>
    </submittedName>
</protein>
<dbReference type="Proteomes" id="UP000593765">
    <property type="component" value="Chromosome"/>
</dbReference>